<name>A0A2P9AT00_9HYPH</name>
<dbReference type="Pfam" id="PF04184">
    <property type="entry name" value="ST7"/>
    <property type="match status" value="1"/>
</dbReference>
<evidence type="ECO:0000256" key="1">
    <source>
        <dbReference type="ARBA" id="ARBA00004141"/>
    </source>
</evidence>
<evidence type="ECO:0000313" key="6">
    <source>
        <dbReference type="Proteomes" id="UP000245698"/>
    </source>
</evidence>
<accession>A0A2P9AT00</accession>
<gene>
    <name evidence="5" type="ORF">BQ8482_40017</name>
</gene>
<keyword evidence="4" id="KW-0472">Membrane</keyword>
<protein>
    <submittedName>
        <fullName evidence="5">Uncharacterized protein</fullName>
    </submittedName>
</protein>
<keyword evidence="2" id="KW-0812">Transmembrane</keyword>
<proteinExistence type="predicted"/>
<sequence length="71" mass="8053">MNGRRGSDPTDAAQRIMYQAWEATSRSKRNTLAKKTLKIWPLCAEAYVLLAEEEGGLSRKCWTAIRWPRGG</sequence>
<evidence type="ECO:0000256" key="4">
    <source>
        <dbReference type="ARBA" id="ARBA00023136"/>
    </source>
</evidence>
<dbReference type="AlphaFoldDB" id="A0A2P9AT00"/>
<keyword evidence="3" id="KW-1133">Transmembrane helix</keyword>
<dbReference type="GO" id="GO:0016020">
    <property type="term" value="C:membrane"/>
    <property type="evidence" value="ECO:0007669"/>
    <property type="project" value="UniProtKB-SubCell"/>
</dbReference>
<evidence type="ECO:0000256" key="2">
    <source>
        <dbReference type="ARBA" id="ARBA00022692"/>
    </source>
</evidence>
<keyword evidence="6" id="KW-1185">Reference proteome</keyword>
<reference evidence="6" key="1">
    <citation type="submission" date="2016-12" db="EMBL/GenBank/DDBJ databases">
        <authorList>
            <person name="Brunel B."/>
        </authorList>
    </citation>
    <scope>NUCLEOTIDE SEQUENCE [LARGE SCALE GENOMIC DNA]</scope>
</reference>
<dbReference type="RefSeq" id="WP_123150812.1">
    <property type="nucleotide sequence ID" value="NZ_FUIG01000048.1"/>
</dbReference>
<comment type="subcellular location">
    <subcellularLocation>
        <location evidence="1">Membrane</location>
        <topology evidence="1">Multi-pass membrane protein</topology>
    </subcellularLocation>
</comment>
<evidence type="ECO:0000256" key="3">
    <source>
        <dbReference type="ARBA" id="ARBA00022989"/>
    </source>
</evidence>
<organism evidence="5 6">
    <name type="scientific">Mesorhizobium delmotii</name>
    <dbReference type="NCBI Taxonomy" id="1631247"/>
    <lineage>
        <taxon>Bacteria</taxon>
        <taxon>Pseudomonadati</taxon>
        <taxon>Pseudomonadota</taxon>
        <taxon>Alphaproteobacteria</taxon>
        <taxon>Hyphomicrobiales</taxon>
        <taxon>Phyllobacteriaceae</taxon>
        <taxon>Mesorhizobium</taxon>
    </lineage>
</organism>
<dbReference type="InterPro" id="IPR007311">
    <property type="entry name" value="ST7"/>
</dbReference>
<dbReference type="Proteomes" id="UP000245698">
    <property type="component" value="Unassembled WGS sequence"/>
</dbReference>
<dbReference type="EMBL" id="FUIG01000048">
    <property type="protein sequence ID" value="SJM34235.1"/>
    <property type="molecule type" value="Genomic_DNA"/>
</dbReference>
<evidence type="ECO:0000313" key="5">
    <source>
        <dbReference type="EMBL" id="SJM34235.1"/>
    </source>
</evidence>